<dbReference type="AlphaFoldDB" id="A0ABD5U8I0"/>
<evidence type="ECO:0000313" key="2">
    <source>
        <dbReference type="Proteomes" id="UP001596406"/>
    </source>
</evidence>
<proteinExistence type="predicted"/>
<dbReference type="Proteomes" id="UP001596406">
    <property type="component" value="Unassembled WGS sequence"/>
</dbReference>
<dbReference type="EMBL" id="JBHSXM010000001">
    <property type="protein sequence ID" value="MFC6836854.1"/>
    <property type="molecule type" value="Genomic_DNA"/>
</dbReference>
<comment type="caution">
    <text evidence="1">The sequence shown here is derived from an EMBL/GenBank/DDBJ whole genome shotgun (WGS) entry which is preliminary data.</text>
</comment>
<name>A0ABD5U8I0_9EURY</name>
<gene>
    <name evidence="1" type="ORF">ACFQHK_10050</name>
</gene>
<evidence type="ECO:0000313" key="1">
    <source>
        <dbReference type="EMBL" id="MFC6836854.1"/>
    </source>
</evidence>
<keyword evidence="2" id="KW-1185">Reference proteome</keyword>
<reference evidence="1 2" key="1">
    <citation type="journal article" date="2019" name="Int. J. Syst. Evol. Microbiol.">
        <title>The Global Catalogue of Microorganisms (GCM) 10K type strain sequencing project: providing services to taxonomists for standard genome sequencing and annotation.</title>
        <authorList>
            <consortium name="The Broad Institute Genomics Platform"/>
            <consortium name="The Broad Institute Genome Sequencing Center for Infectious Disease"/>
            <person name="Wu L."/>
            <person name="Ma J."/>
        </authorList>
    </citation>
    <scope>NUCLEOTIDE SEQUENCE [LARGE SCALE GENOMIC DNA]</scope>
    <source>
        <strain evidence="1 2">PSRA2</strain>
    </source>
</reference>
<organism evidence="1 2">
    <name type="scientific">Halomarina ordinaria</name>
    <dbReference type="NCBI Taxonomy" id="3033939"/>
    <lineage>
        <taxon>Archaea</taxon>
        <taxon>Methanobacteriati</taxon>
        <taxon>Methanobacteriota</taxon>
        <taxon>Stenosarchaea group</taxon>
        <taxon>Halobacteria</taxon>
        <taxon>Halobacteriales</taxon>
        <taxon>Natronomonadaceae</taxon>
        <taxon>Halomarina</taxon>
    </lineage>
</organism>
<sequence>MELDCSVVDREARAYERREPFHEVERDQLETLPDAVAAGDVTWKDVEWVVWWYFRRHLGAYPHRRRLDVEERFRSNDWEDVREMVEAVGKVDTDEERLACLETLDGVDTGVASALLQYLRPDAYLAVDERTWDALRAAGVLSTPYPDPPSTTAYQRYLERCRTLAERCDVDLQTVYRALWRLGGDES</sequence>
<accession>A0ABD5U8I0</accession>
<dbReference type="RefSeq" id="WP_304448528.1">
    <property type="nucleotide sequence ID" value="NZ_JARRAH010000001.1"/>
</dbReference>
<protein>
    <submittedName>
        <fullName evidence="1">Uncharacterized protein</fullName>
    </submittedName>
</protein>